<dbReference type="PANTHER" id="PTHR20855">
    <property type="entry name" value="ADIPOR/PROGESTIN RECEPTOR-RELATED"/>
    <property type="match status" value="1"/>
</dbReference>
<feature type="transmembrane region" description="Helical" evidence="5">
    <location>
        <begin position="186"/>
        <end position="208"/>
    </location>
</feature>
<evidence type="ECO:0000256" key="3">
    <source>
        <dbReference type="ARBA" id="ARBA00022989"/>
    </source>
</evidence>
<keyword evidence="4 5" id="KW-0472">Membrane</keyword>
<evidence type="ECO:0000256" key="2">
    <source>
        <dbReference type="ARBA" id="ARBA00022692"/>
    </source>
</evidence>
<accession>A0ABQ7I0Y4</accession>
<keyword evidence="3 5" id="KW-1133">Transmembrane helix</keyword>
<comment type="caution">
    <text evidence="6">The sequence shown here is derived from an EMBL/GenBank/DDBJ whole genome shotgun (WGS) entry which is preliminary data.</text>
</comment>
<dbReference type="EMBL" id="SBIQ01000030">
    <property type="protein sequence ID" value="KAF7684083.1"/>
    <property type="molecule type" value="Genomic_DNA"/>
</dbReference>
<feature type="transmembrane region" description="Helical" evidence="5">
    <location>
        <begin position="42"/>
        <end position="59"/>
    </location>
</feature>
<comment type="subcellular location">
    <subcellularLocation>
        <location evidence="1">Membrane</location>
        <topology evidence="1">Multi-pass membrane protein</topology>
    </subcellularLocation>
</comment>
<feature type="transmembrane region" description="Helical" evidence="5">
    <location>
        <begin position="131"/>
        <end position="149"/>
    </location>
</feature>
<gene>
    <name evidence="6" type="ORF">TCON_0719</name>
</gene>
<organism evidence="6 7">
    <name type="scientific">Astathelohania contejeani</name>
    <dbReference type="NCBI Taxonomy" id="164912"/>
    <lineage>
        <taxon>Eukaryota</taxon>
        <taxon>Fungi</taxon>
        <taxon>Fungi incertae sedis</taxon>
        <taxon>Microsporidia</taxon>
        <taxon>Astathelohaniidae</taxon>
        <taxon>Astathelohania</taxon>
    </lineage>
</organism>
<dbReference type="PANTHER" id="PTHR20855:SF3">
    <property type="entry name" value="LD03007P"/>
    <property type="match status" value="1"/>
</dbReference>
<feature type="transmembrane region" description="Helical" evidence="5">
    <location>
        <begin position="104"/>
        <end position="124"/>
    </location>
</feature>
<keyword evidence="2 5" id="KW-0812">Transmembrane</keyword>
<reference evidence="6 7" key="1">
    <citation type="submission" date="2019-01" db="EMBL/GenBank/DDBJ databases">
        <title>Genomes sequencing and comparative genomics of infectious freshwater microsporidia, Cucumispora dikerogammari and Thelohania contejeani.</title>
        <authorList>
            <person name="Cormier A."/>
            <person name="Giraud I."/>
            <person name="Wattier R."/>
            <person name="Teixeira M."/>
            <person name="Grandjean F."/>
            <person name="Rigaud T."/>
            <person name="Cordaux R."/>
        </authorList>
    </citation>
    <scope>NUCLEOTIDE SEQUENCE [LARGE SCALE GENOMIC DNA]</scope>
    <source>
        <strain evidence="6">T1</strain>
        <tissue evidence="6">Spores</tissue>
    </source>
</reference>
<proteinExistence type="predicted"/>
<dbReference type="Proteomes" id="UP001516464">
    <property type="component" value="Unassembled WGS sequence"/>
</dbReference>
<protein>
    <submittedName>
        <fullName evidence="6">UPF0073 membrane protein</fullName>
    </submittedName>
</protein>
<dbReference type="InterPro" id="IPR004254">
    <property type="entry name" value="AdipoR/HlyIII-related"/>
</dbReference>
<name>A0ABQ7I0Y4_9MICR</name>
<evidence type="ECO:0000313" key="6">
    <source>
        <dbReference type="EMBL" id="KAF7684083.1"/>
    </source>
</evidence>
<evidence type="ECO:0000313" key="7">
    <source>
        <dbReference type="Proteomes" id="UP001516464"/>
    </source>
</evidence>
<feature type="transmembrane region" description="Helical" evidence="5">
    <location>
        <begin position="79"/>
        <end position="98"/>
    </location>
</feature>
<feature type="transmembrane region" description="Helical" evidence="5">
    <location>
        <begin position="155"/>
        <end position="174"/>
    </location>
</feature>
<evidence type="ECO:0000256" key="4">
    <source>
        <dbReference type="ARBA" id="ARBA00023136"/>
    </source>
</evidence>
<dbReference type="Pfam" id="PF03006">
    <property type="entry name" value="HlyIII"/>
    <property type="match status" value="1"/>
</dbReference>
<sequence length="217" mass="25190">MNQNKPILRGRIHQGAFYLTCLLSIGYLIFCPFGGWETGITIYLLSQLILYGISSTYHTKKFKTEEARRHFQRLDHGSIFFLISGTQSCVVLTMLPYSDQIRNILIITWTITIIGLLKVIFILDRYDTLDVVFYILHGVSIVPFFKYVYDNVSLIDVILFILGGIIYISGGIIFRLKRPDPNPKVFGYHEVFHVFTVIANLCFLIPIFKEYILKYFH</sequence>
<keyword evidence="7" id="KW-1185">Reference proteome</keyword>
<evidence type="ECO:0000256" key="5">
    <source>
        <dbReference type="SAM" id="Phobius"/>
    </source>
</evidence>
<evidence type="ECO:0000256" key="1">
    <source>
        <dbReference type="ARBA" id="ARBA00004141"/>
    </source>
</evidence>
<feature type="transmembrane region" description="Helical" evidence="5">
    <location>
        <begin position="16"/>
        <end position="36"/>
    </location>
</feature>